<dbReference type="CDD" id="cd08241">
    <property type="entry name" value="QOR1"/>
    <property type="match status" value="1"/>
</dbReference>
<protein>
    <recommendedName>
        <fullName evidence="1">Enoyl reductase (ER) domain-containing protein</fullName>
    </recommendedName>
</protein>
<dbReference type="InterPro" id="IPR051397">
    <property type="entry name" value="Zn-ADH-like_protein"/>
</dbReference>
<comment type="caution">
    <text evidence="2">The sequence shown here is derived from an EMBL/GenBank/DDBJ whole genome shotgun (WGS) entry which is preliminary data.</text>
</comment>
<dbReference type="Proteomes" id="UP000754883">
    <property type="component" value="Unassembled WGS sequence"/>
</dbReference>
<keyword evidence="3" id="KW-1185">Reference proteome</keyword>
<dbReference type="PANTHER" id="PTHR43677:SF4">
    <property type="entry name" value="QUINONE OXIDOREDUCTASE-LIKE PROTEIN 2"/>
    <property type="match status" value="1"/>
</dbReference>
<gene>
    <name evidence="2" type="ORF">CBYS24578_00002895</name>
</gene>
<dbReference type="InterPro" id="IPR013154">
    <property type="entry name" value="ADH-like_N"/>
</dbReference>
<dbReference type="SUPFAM" id="SSF51735">
    <property type="entry name" value="NAD(P)-binding Rossmann-fold domains"/>
    <property type="match status" value="1"/>
</dbReference>
<organism evidence="2 3">
    <name type="scientific">Clonostachys byssicola</name>
    <dbReference type="NCBI Taxonomy" id="160290"/>
    <lineage>
        <taxon>Eukaryota</taxon>
        <taxon>Fungi</taxon>
        <taxon>Dikarya</taxon>
        <taxon>Ascomycota</taxon>
        <taxon>Pezizomycotina</taxon>
        <taxon>Sordariomycetes</taxon>
        <taxon>Hypocreomycetidae</taxon>
        <taxon>Hypocreales</taxon>
        <taxon>Bionectriaceae</taxon>
        <taxon>Clonostachys</taxon>
    </lineage>
</organism>
<dbReference type="EMBL" id="CABFNO020001553">
    <property type="protein sequence ID" value="CAH0000037.1"/>
    <property type="molecule type" value="Genomic_DNA"/>
</dbReference>
<reference evidence="2 3" key="2">
    <citation type="submission" date="2021-10" db="EMBL/GenBank/DDBJ databases">
        <authorList>
            <person name="Piombo E."/>
        </authorList>
    </citation>
    <scope>NUCLEOTIDE SEQUENCE [LARGE SCALE GENOMIC DNA]</scope>
</reference>
<dbReference type="SUPFAM" id="SSF50129">
    <property type="entry name" value="GroES-like"/>
    <property type="match status" value="1"/>
</dbReference>
<dbReference type="Pfam" id="PF08240">
    <property type="entry name" value="ADH_N"/>
    <property type="match status" value="1"/>
</dbReference>
<dbReference type="Pfam" id="PF00107">
    <property type="entry name" value="ADH_zinc_N"/>
    <property type="match status" value="1"/>
</dbReference>
<evidence type="ECO:0000259" key="1">
    <source>
        <dbReference type="SMART" id="SM00829"/>
    </source>
</evidence>
<reference evidence="3" key="1">
    <citation type="submission" date="2019-06" db="EMBL/GenBank/DDBJ databases">
        <authorList>
            <person name="Broberg M."/>
        </authorList>
    </citation>
    <scope>NUCLEOTIDE SEQUENCE [LARGE SCALE GENOMIC DNA]</scope>
</reference>
<dbReference type="PANTHER" id="PTHR43677">
    <property type="entry name" value="SHORT-CHAIN DEHYDROGENASE/REDUCTASE"/>
    <property type="match status" value="1"/>
</dbReference>
<dbReference type="InterPro" id="IPR011032">
    <property type="entry name" value="GroES-like_sf"/>
</dbReference>
<dbReference type="SMART" id="SM00829">
    <property type="entry name" value="PKS_ER"/>
    <property type="match status" value="1"/>
</dbReference>
<dbReference type="OrthoDB" id="10257049at2759"/>
<dbReference type="Gene3D" id="3.40.50.720">
    <property type="entry name" value="NAD(P)-binding Rossmann-like Domain"/>
    <property type="match status" value="1"/>
</dbReference>
<dbReference type="InterPro" id="IPR013149">
    <property type="entry name" value="ADH-like_C"/>
</dbReference>
<dbReference type="InterPro" id="IPR036291">
    <property type="entry name" value="NAD(P)-bd_dom_sf"/>
</dbReference>
<dbReference type="AlphaFoldDB" id="A0A9N9US69"/>
<name>A0A9N9US69_9HYPO</name>
<accession>A0A9N9US69</accession>
<evidence type="ECO:0000313" key="3">
    <source>
        <dbReference type="Proteomes" id="UP000754883"/>
    </source>
</evidence>
<proteinExistence type="predicted"/>
<dbReference type="GO" id="GO:0016491">
    <property type="term" value="F:oxidoreductase activity"/>
    <property type="evidence" value="ECO:0007669"/>
    <property type="project" value="InterPro"/>
</dbReference>
<evidence type="ECO:0000313" key="2">
    <source>
        <dbReference type="EMBL" id="CAH0000037.1"/>
    </source>
</evidence>
<sequence>MKAVRIEQFGELQQLRVSTIPRPIPAHDEVLIRVMAAGVNYVDALYVFPPINPFLISEVQGKHQNNRSLVRPPFTLGLEFSGIITSCPPNYHLQPGDRVFGASLGSYAEYINVPASTNLEKLPSSWSFADAAGLGATLPVSYGALMLRAGLKRGETVLVHSAAGGLGIMAVQIAAALGCRVIGTAGSDEKCSYAKKHGASFCLNYTTDPNWPSKVLELTEGAGVDVVFDPVGLVDLSLKCIAHKGRVLIVGFAGRGGQMENIAMNRVLLKQVNLIGYRYGESLRRYPEENRRIWDELKPMIEGGKIEPTVSQLYEGLESVPNALSDLLERKTLAKAVVKVATDDAEMPSSKL</sequence>
<dbReference type="GO" id="GO:0005739">
    <property type="term" value="C:mitochondrion"/>
    <property type="evidence" value="ECO:0007669"/>
    <property type="project" value="TreeGrafter"/>
</dbReference>
<dbReference type="InterPro" id="IPR020843">
    <property type="entry name" value="ER"/>
</dbReference>
<dbReference type="Gene3D" id="3.90.180.10">
    <property type="entry name" value="Medium-chain alcohol dehydrogenases, catalytic domain"/>
    <property type="match status" value="1"/>
</dbReference>
<feature type="domain" description="Enoyl reductase (ER)" evidence="1">
    <location>
        <begin position="10"/>
        <end position="338"/>
    </location>
</feature>